<gene>
    <name evidence="3" type="ORF">HGUI_00371</name>
</gene>
<dbReference type="InterPro" id="IPR003697">
    <property type="entry name" value="Maf-like"/>
</dbReference>
<keyword evidence="4" id="KW-1185">Reference proteome</keyword>
<name>A0A1L0AZN5_9ASCO</name>
<dbReference type="PANTHER" id="PTHR43213">
    <property type="entry name" value="BIFUNCTIONAL DTTP/UTP PYROPHOSPHATASE/METHYLTRANSFERASE PROTEIN-RELATED"/>
    <property type="match status" value="1"/>
</dbReference>
<dbReference type="AlphaFoldDB" id="A0A1L0AZN5"/>
<dbReference type="SUPFAM" id="SSF52972">
    <property type="entry name" value="ITPase-like"/>
    <property type="match status" value="1"/>
</dbReference>
<dbReference type="GO" id="GO:0047429">
    <property type="term" value="F:nucleoside triphosphate diphosphatase activity"/>
    <property type="evidence" value="ECO:0007669"/>
    <property type="project" value="InterPro"/>
</dbReference>
<dbReference type="EMBL" id="FQNF01000004">
    <property type="protein sequence ID" value="SGZ38171.1"/>
    <property type="molecule type" value="Genomic_DNA"/>
</dbReference>
<evidence type="ECO:0000313" key="4">
    <source>
        <dbReference type="Proteomes" id="UP000183365"/>
    </source>
</evidence>
<evidence type="ECO:0000313" key="3">
    <source>
        <dbReference type="EMBL" id="SGZ38171.1"/>
    </source>
</evidence>
<proteinExistence type="inferred from homology"/>
<evidence type="ECO:0000256" key="2">
    <source>
        <dbReference type="ARBA" id="ARBA00022801"/>
    </source>
</evidence>
<dbReference type="Proteomes" id="UP000183365">
    <property type="component" value="Unassembled WGS sequence"/>
</dbReference>
<dbReference type="PANTHER" id="PTHR43213:SF5">
    <property type="entry name" value="BIFUNCTIONAL DTTP_UTP PYROPHOSPHATASE_METHYLTRANSFERASE PROTEIN-RELATED"/>
    <property type="match status" value="1"/>
</dbReference>
<reference evidence="4" key="1">
    <citation type="submission" date="2016-11" db="EMBL/GenBank/DDBJ databases">
        <authorList>
            <person name="Guldener U."/>
        </authorList>
    </citation>
    <scope>NUCLEOTIDE SEQUENCE [LARGE SCALE GENOMIC DNA]</scope>
</reference>
<dbReference type="Gene3D" id="3.90.950.10">
    <property type="match status" value="1"/>
</dbReference>
<dbReference type="InterPro" id="IPR029001">
    <property type="entry name" value="ITPase-like_fam"/>
</dbReference>
<dbReference type="VEuPathDB" id="FungiDB:HGUI_00371"/>
<dbReference type="PIRSF" id="PIRSF006305">
    <property type="entry name" value="Maf"/>
    <property type="match status" value="1"/>
</dbReference>
<evidence type="ECO:0000256" key="1">
    <source>
        <dbReference type="ARBA" id="ARBA00001968"/>
    </source>
</evidence>
<organism evidence="3 4">
    <name type="scientific">Hanseniaspora guilliermondii</name>
    <dbReference type="NCBI Taxonomy" id="56406"/>
    <lineage>
        <taxon>Eukaryota</taxon>
        <taxon>Fungi</taxon>
        <taxon>Dikarya</taxon>
        <taxon>Ascomycota</taxon>
        <taxon>Saccharomycotina</taxon>
        <taxon>Saccharomycetes</taxon>
        <taxon>Saccharomycodales</taxon>
        <taxon>Saccharomycodaceae</taxon>
        <taxon>Hanseniaspora</taxon>
    </lineage>
</organism>
<dbReference type="HAMAP" id="MF_00528">
    <property type="entry name" value="Maf"/>
    <property type="match status" value="1"/>
</dbReference>
<accession>A0A1L0AZN5</accession>
<protein>
    <recommendedName>
        <fullName evidence="5">Maf-like protein YOR111W</fullName>
    </recommendedName>
</protein>
<evidence type="ECO:0008006" key="5">
    <source>
        <dbReference type="Google" id="ProtNLM"/>
    </source>
</evidence>
<dbReference type="OrthoDB" id="10267058at2759"/>
<sequence length="224" mass="25586">MVTTYLYLNSTSPRRVGIINKIKKFLPNDITFDVNKPLFQEDLNKENYKSSRDYLIDNCKLKTCTKTIESCFEKTGRVHSNEPFQVIIVSADTILTDKHEMRVLEKPIDKSHNLNMLQTQIQDGSVKCLTSVHISKYAMDKKTKQIQCLKSDQFVSEAEIVLDKAVLDTKMLDIYVDIGEGLDAAGGFKIQENGSFMVKQIVGDYYNVVGLPFNETLMTLYNYI</sequence>
<dbReference type="Pfam" id="PF02545">
    <property type="entry name" value="Maf"/>
    <property type="match status" value="1"/>
</dbReference>
<keyword evidence="2" id="KW-0378">Hydrolase</keyword>
<comment type="cofactor">
    <cofactor evidence="1">
        <name>a divalent metal cation</name>
        <dbReference type="ChEBI" id="CHEBI:60240"/>
    </cofactor>
</comment>